<evidence type="ECO:0000313" key="2">
    <source>
        <dbReference type="Proteomes" id="UP001732700"/>
    </source>
</evidence>
<dbReference type="EnsemblPlants" id="AVESA.00010b.r2.6CG1135440.1">
    <property type="protein sequence ID" value="AVESA.00010b.r2.6CG1135440.1.CDS"/>
    <property type="gene ID" value="AVESA.00010b.r2.6CG1135440"/>
</dbReference>
<name>A0ACD5ZCZ2_AVESA</name>
<reference evidence="1" key="1">
    <citation type="submission" date="2021-05" db="EMBL/GenBank/DDBJ databases">
        <authorList>
            <person name="Scholz U."/>
            <person name="Mascher M."/>
            <person name="Fiebig A."/>
        </authorList>
    </citation>
    <scope>NUCLEOTIDE SEQUENCE [LARGE SCALE GENOMIC DNA]</scope>
</reference>
<reference evidence="1" key="2">
    <citation type="submission" date="2025-09" db="UniProtKB">
        <authorList>
            <consortium name="EnsemblPlants"/>
        </authorList>
    </citation>
    <scope>IDENTIFICATION</scope>
</reference>
<dbReference type="Proteomes" id="UP001732700">
    <property type="component" value="Chromosome 6C"/>
</dbReference>
<keyword evidence="2" id="KW-1185">Reference proteome</keyword>
<protein>
    <submittedName>
        <fullName evidence="1">Uncharacterized protein</fullName>
    </submittedName>
</protein>
<accession>A0ACD5ZCZ2</accession>
<evidence type="ECO:0000313" key="1">
    <source>
        <dbReference type="EnsemblPlants" id="AVESA.00010b.r2.6CG1135440.1.CDS"/>
    </source>
</evidence>
<organism evidence="1 2">
    <name type="scientific">Avena sativa</name>
    <name type="common">Oat</name>
    <dbReference type="NCBI Taxonomy" id="4498"/>
    <lineage>
        <taxon>Eukaryota</taxon>
        <taxon>Viridiplantae</taxon>
        <taxon>Streptophyta</taxon>
        <taxon>Embryophyta</taxon>
        <taxon>Tracheophyta</taxon>
        <taxon>Spermatophyta</taxon>
        <taxon>Magnoliopsida</taxon>
        <taxon>Liliopsida</taxon>
        <taxon>Poales</taxon>
        <taxon>Poaceae</taxon>
        <taxon>BOP clade</taxon>
        <taxon>Pooideae</taxon>
        <taxon>Poodae</taxon>
        <taxon>Poeae</taxon>
        <taxon>Poeae Chloroplast Group 1 (Aveneae type)</taxon>
        <taxon>Aveninae</taxon>
        <taxon>Avena</taxon>
    </lineage>
</organism>
<sequence>MEDLTGGRLLDDVLDGKDYLRSAHVQAQFFGSQIKFSIACCQYFFAPAMLHDCMWDMVSRAIHVFDPLAGRQGPDAERKQSLKFMASTLHDALFDCLHEYFAGWPTQKDSWSTIYPSLFDTSFTRPESGPITLHILRYYDGERLKFPITKNNLDKTRLDALHEVMKLHENRSPLPGDVIWNALAPSQFSFREFLNEEED</sequence>
<proteinExistence type="predicted"/>